<dbReference type="InterPro" id="IPR008217">
    <property type="entry name" value="Ccc1_fam"/>
</dbReference>
<dbReference type="GO" id="GO:0030026">
    <property type="term" value="P:intracellular manganese ion homeostasis"/>
    <property type="evidence" value="ECO:0007669"/>
    <property type="project" value="InterPro"/>
</dbReference>
<feature type="transmembrane region" description="Helical" evidence="5">
    <location>
        <begin position="178"/>
        <end position="197"/>
    </location>
</feature>
<reference evidence="6 7" key="1">
    <citation type="submission" date="2016-07" db="EMBL/GenBank/DDBJ databases">
        <title>High microdiversification within the ubiquitous acI lineage of Actinobacteria.</title>
        <authorList>
            <person name="Neuenschwander S.M."/>
            <person name="Salcher M."/>
            <person name="Ghai R."/>
            <person name="Pernthaler J."/>
        </authorList>
    </citation>
    <scope>NUCLEOTIDE SEQUENCE [LARGE SCALE GENOMIC DNA]</scope>
    <source>
        <strain evidence="6">MMS-IIB-91</strain>
    </source>
</reference>
<dbReference type="OrthoDB" id="188924at2"/>
<evidence type="ECO:0000313" key="7">
    <source>
        <dbReference type="Proteomes" id="UP000217210"/>
    </source>
</evidence>
<dbReference type="Proteomes" id="UP000217210">
    <property type="component" value="Chromosome"/>
</dbReference>
<dbReference type="GO" id="GO:0012505">
    <property type="term" value="C:endomembrane system"/>
    <property type="evidence" value="ECO:0007669"/>
    <property type="project" value="UniProtKB-SubCell"/>
</dbReference>
<dbReference type="EMBL" id="CP016779">
    <property type="protein sequence ID" value="ASY23956.1"/>
    <property type="molecule type" value="Genomic_DNA"/>
</dbReference>
<evidence type="ECO:0000256" key="4">
    <source>
        <dbReference type="ARBA" id="ARBA00023136"/>
    </source>
</evidence>
<dbReference type="GO" id="GO:0005384">
    <property type="term" value="F:manganese ion transmembrane transporter activity"/>
    <property type="evidence" value="ECO:0007669"/>
    <property type="project" value="InterPro"/>
</dbReference>
<gene>
    <name evidence="6" type="ORF">B1sIIB91_03410</name>
</gene>
<feature type="transmembrane region" description="Helical" evidence="5">
    <location>
        <begin position="151"/>
        <end position="172"/>
    </location>
</feature>
<feature type="transmembrane region" description="Helical" evidence="5">
    <location>
        <begin position="209"/>
        <end position="229"/>
    </location>
</feature>
<dbReference type="KEGG" id="nab:B1sIIB91_03410"/>
<evidence type="ECO:0000313" key="6">
    <source>
        <dbReference type="EMBL" id="ASY23956.1"/>
    </source>
</evidence>
<dbReference type="RefSeq" id="WP_095688217.1">
    <property type="nucleotide sequence ID" value="NZ_CP016779.1"/>
</dbReference>
<organism evidence="6 7">
    <name type="scientific">Candidatus Nanopelagicus abundans</name>
    <dbReference type="NCBI Taxonomy" id="1884916"/>
    <lineage>
        <taxon>Bacteria</taxon>
        <taxon>Bacillati</taxon>
        <taxon>Actinomycetota</taxon>
        <taxon>Actinomycetes</taxon>
        <taxon>Candidatus Nanopelagicales</taxon>
        <taxon>Candidatus Nanopelagicaceae</taxon>
        <taxon>Candidatus Nanopelagicus</taxon>
    </lineage>
</organism>
<proteinExistence type="predicted"/>
<dbReference type="PANTHER" id="PTHR31851">
    <property type="entry name" value="FE(2+)/MN(2+) TRANSPORTER PCL1"/>
    <property type="match status" value="1"/>
</dbReference>
<evidence type="ECO:0000256" key="3">
    <source>
        <dbReference type="ARBA" id="ARBA00022989"/>
    </source>
</evidence>
<evidence type="ECO:0000256" key="1">
    <source>
        <dbReference type="ARBA" id="ARBA00004127"/>
    </source>
</evidence>
<keyword evidence="2 5" id="KW-0812">Transmembrane</keyword>
<dbReference type="AlphaFoldDB" id="A0A249L4R2"/>
<sequence length="234" mass="24672">MGLEEVQIRNMEHRSNRSNWLRAAVLGSNDGLVSTASLMIGIAAASKSEFIITAGLAGIVAGAMSMAVGEYVSVKSQTDIENTDRELEIKHLEADPDGEFAELVNIYMKRGLSKPLATEVVAAFYKQNPLDAHLRDELGYFEHSKARPVQAAVASAIAFTFGGVIPLAGALISKSNQVVFILIFTAVGLTTAGFISAKIAASPMFKTIARIFLGGALGVIITAGIGYLLGLTGI</sequence>
<evidence type="ECO:0000256" key="5">
    <source>
        <dbReference type="SAM" id="Phobius"/>
    </source>
</evidence>
<name>A0A249L4R2_9ACTN</name>
<evidence type="ECO:0000256" key="2">
    <source>
        <dbReference type="ARBA" id="ARBA00022692"/>
    </source>
</evidence>
<dbReference type="Pfam" id="PF01988">
    <property type="entry name" value="VIT1"/>
    <property type="match status" value="1"/>
</dbReference>
<keyword evidence="7" id="KW-1185">Reference proteome</keyword>
<feature type="transmembrane region" description="Helical" evidence="5">
    <location>
        <begin position="50"/>
        <end position="68"/>
    </location>
</feature>
<protein>
    <submittedName>
        <fullName evidence="6">L-Ala-D/L-Glu epimerase</fullName>
    </submittedName>
</protein>
<comment type="subcellular location">
    <subcellularLocation>
        <location evidence="1">Endomembrane system</location>
        <topology evidence="1">Multi-pass membrane protein</topology>
    </subcellularLocation>
</comment>
<keyword evidence="4 5" id="KW-0472">Membrane</keyword>
<dbReference type="CDD" id="cd02432">
    <property type="entry name" value="Nodulin-21_like_1"/>
    <property type="match status" value="1"/>
</dbReference>
<keyword evidence="3 5" id="KW-1133">Transmembrane helix</keyword>
<feature type="transmembrane region" description="Helical" evidence="5">
    <location>
        <begin position="20"/>
        <end position="44"/>
    </location>
</feature>
<accession>A0A249L4R2</accession>